<dbReference type="Proteomes" id="UP001341840">
    <property type="component" value="Unassembled WGS sequence"/>
</dbReference>
<proteinExistence type="predicted"/>
<accession>A0ABU6WJS1</accession>
<keyword evidence="3" id="KW-1185">Reference proteome</keyword>
<feature type="region of interest" description="Disordered" evidence="1">
    <location>
        <begin position="1"/>
        <end position="22"/>
    </location>
</feature>
<comment type="caution">
    <text evidence="2">The sequence shown here is derived from an EMBL/GenBank/DDBJ whole genome shotgun (WGS) entry which is preliminary data.</text>
</comment>
<organism evidence="2 3">
    <name type="scientific">Stylosanthes scabra</name>
    <dbReference type="NCBI Taxonomy" id="79078"/>
    <lineage>
        <taxon>Eukaryota</taxon>
        <taxon>Viridiplantae</taxon>
        <taxon>Streptophyta</taxon>
        <taxon>Embryophyta</taxon>
        <taxon>Tracheophyta</taxon>
        <taxon>Spermatophyta</taxon>
        <taxon>Magnoliopsida</taxon>
        <taxon>eudicotyledons</taxon>
        <taxon>Gunneridae</taxon>
        <taxon>Pentapetalae</taxon>
        <taxon>rosids</taxon>
        <taxon>fabids</taxon>
        <taxon>Fabales</taxon>
        <taxon>Fabaceae</taxon>
        <taxon>Papilionoideae</taxon>
        <taxon>50 kb inversion clade</taxon>
        <taxon>dalbergioids sensu lato</taxon>
        <taxon>Dalbergieae</taxon>
        <taxon>Pterocarpus clade</taxon>
        <taxon>Stylosanthes</taxon>
    </lineage>
</organism>
<evidence type="ECO:0000256" key="1">
    <source>
        <dbReference type="SAM" id="MobiDB-lite"/>
    </source>
</evidence>
<protein>
    <submittedName>
        <fullName evidence="2">Uncharacterized protein</fullName>
    </submittedName>
</protein>
<sequence>MPATVASSRLSLEVPASPPSRRHLSRFSLHVCPSKLHNTKPFEGCGRFNSKHVLTLITTQKKDSSSSSPSPHIRCGEEDHHRRGSLLLDEGGERWNHHSCKRKNFNVHLQVLK</sequence>
<dbReference type="EMBL" id="JASCZI010181850">
    <property type="protein sequence ID" value="MED6186105.1"/>
    <property type="molecule type" value="Genomic_DNA"/>
</dbReference>
<gene>
    <name evidence="2" type="ORF">PIB30_063609</name>
</gene>
<reference evidence="2 3" key="1">
    <citation type="journal article" date="2023" name="Plants (Basel)">
        <title>Bridging the Gap: Combining Genomics and Transcriptomics Approaches to Understand Stylosanthes scabra, an Orphan Legume from the Brazilian Caatinga.</title>
        <authorList>
            <person name="Ferreira-Neto J.R.C."/>
            <person name="da Silva M.D."/>
            <person name="Binneck E."/>
            <person name="de Melo N.F."/>
            <person name="da Silva R.H."/>
            <person name="de Melo A.L.T.M."/>
            <person name="Pandolfi V."/>
            <person name="Bustamante F.O."/>
            <person name="Brasileiro-Vidal A.C."/>
            <person name="Benko-Iseppon A.M."/>
        </authorList>
    </citation>
    <scope>NUCLEOTIDE SEQUENCE [LARGE SCALE GENOMIC DNA]</scope>
    <source>
        <tissue evidence="2">Leaves</tissue>
    </source>
</reference>
<feature type="region of interest" description="Disordered" evidence="1">
    <location>
        <begin position="59"/>
        <end position="80"/>
    </location>
</feature>
<name>A0ABU6WJS1_9FABA</name>
<evidence type="ECO:0000313" key="2">
    <source>
        <dbReference type="EMBL" id="MED6186105.1"/>
    </source>
</evidence>
<evidence type="ECO:0000313" key="3">
    <source>
        <dbReference type="Proteomes" id="UP001341840"/>
    </source>
</evidence>
<feature type="compositionally biased region" description="Polar residues" evidence="1">
    <location>
        <begin position="1"/>
        <end position="10"/>
    </location>
</feature>